<sequence length="271" mass="29401">MWTGPFGGLAQAMPPSGSGQVQDPGERQVTQSLSMVSSDLNIATTTPLLDGNQPLPAHIMMTITPSLVQGSQASAVFPGPNSTPPSSSNGGAQSSSAVPSASDASTTSNGEDAAQSIFPTPSPHTQIPGQTHPKSAQVGNKPPKADFMFRQDWKPIWRNSEDTSICCFLLTITQNSNVVRFFHCLGKDDPDQLCFYQPGIGTYSTRQYHTKFFTWAHRKFEEAFATQLHVPVKEGYEFVTRNYNPGDKILLFGFSRGAYTARALSGMLHRV</sequence>
<dbReference type="Proteomes" id="UP000308600">
    <property type="component" value="Unassembled WGS sequence"/>
</dbReference>
<dbReference type="EMBL" id="ML209701">
    <property type="protein sequence ID" value="TFK58052.1"/>
    <property type="molecule type" value="Genomic_DNA"/>
</dbReference>
<proteinExistence type="predicted"/>
<gene>
    <name evidence="1" type="ORF">BDN72DRAFT_144826</name>
</gene>
<keyword evidence="2" id="KW-1185">Reference proteome</keyword>
<name>A0ACD2ZXD3_9AGAR</name>
<evidence type="ECO:0000313" key="1">
    <source>
        <dbReference type="EMBL" id="TFK58052.1"/>
    </source>
</evidence>
<accession>A0ACD2ZXD3</accession>
<protein>
    <submittedName>
        <fullName evidence="1">Uncharacterized protein</fullName>
    </submittedName>
</protein>
<reference evidence="1 2" key="1">
    <citation type="journal article" date="2019" name="Nat. Ecol. Evol.">
        <title>Megaphylogeny resolves global patterns of mushroom evolution.</title>
        <authorList>
            <person name="Varga T."/>
            <person name="Krizsan K."/>
            <person name="Foldi C."/>
            <person name="Dima B."/>
            <person name="Sanchez-Garcia M."/>
            <person name="Sanchez-Ramirez S."/>
            <person name="Szollosi G.J."/>
            <person name="Szarkandi J.G."/>
            <person name="Papp V."/>
            <person name="Albert L."/>
            <person name="Andreopoulos W."/>
            <person name="Angelini C."/>
            <person name="Antonin V."/>
            <person name="Barry K.W."/>
            <person name="Bougher N.L."/>
            <person name="Buchanan P."/>
            <person name="Buyck B."/>
            <person name="Bense V."/>
            <person name="Catcheside P."/>
            <person name="Chovatia M."/>
            <person name="Cooper J."/>
            <person name="Damon W."/>
            <person name="Desjardin D."/>
            <person name="Finy P."/>
            <person name="Geml J."/>
            <person name="Haridas S."/>
            <person name="Hughes K."/>
            <person name="Justo A."/>
            <person name="Karasinski D."/>
            <person name="Kautmanova I."/>
            <person name="Kiss B."/>
            <person name="Kocsube S."/>
            <person name="Kotiranta H."/>
            <person name="LaButti K.M."/>
            <person name="Lechner B.E."/>
            <person name="Liimatainen K."/>
            <person name="Lipzen A."/>
            <person name="Lukacs Z."/>
            <person name="Mihaltcheva S."/>
            <person name="Morgado L.N."/>
            <person name="Niskanen T."/>
            <person name="Noordeloos M.E."/>
            <person name="Ohm R.A."/>
            <person name="Ortiz-Santana B."/>
            <person name="Ovrebo C."/>
            <person name="Racz N."/>
            <person name="Riley R."/>
            <person name="Savchenko A."/>
            <person name="Shiryaev A."/>
            <person name="Soop K."/>
            <person name="Spirin V."/>
            <person name="Szebenyi C."/>
            <person name="Tomsovsky M."/>
            <person name="Tulloss R.E."/>
            <person name="Uehling J."/>
            <person name="Grigoriev I.V."/>
            <person name="Vagvolgyi C."/>
            <person name="Papp T."/>
            <person name="Martin F.M."/>
            <person name="Miettinen O."/>
            <person name="Hibbett D.S."/>
            <person name="Nagy L.G."/>
        </authorList>
    </citation>
    <scope>NUCLEOTIDE SEQUENCE [LARGE SCALE GENOMIC DNA]</scope>
    <source>
        <strain evidence="1 2">NL-1719</strain>
    </source>
</reference>
<organism evidence="1 2">
    <name type="scientific">Pluteus cervinus</name>
    <dbReference type="NCBI Taxonomy" id="181527"/>
    <lineage>
        <taxon>Eukaryota</taxon>
        <taxon>Fungi</taxon>
        <taxon>Dikarya</taxon>
        <taxon>Basidiomycota</taxon>
        <taxon>Agaricomycotina</taxon>
        <taxon>Agaricomycetes</taxon>
        <taxon>Agaricomycetidae</taxon>
        <taxon>Agaricales</taxon>
        <taxon>Pluteineae</taxon>
        <taxon>Pluteaceae</taxon>
        <taxon>Pluteus</taxon>
    </lineage>
</organism>
<evidence type="ECO:0000313" key="2">
    <source>
        <dbReference type="Proteomes" id="UP000308600"/>
    </source>
</evidence>